<evidence type="ECO:0000256" key="4">
    <source>
        <dbReference type="ARBA" id="ARBA00023125"/>
    </source>
</evidence>
<dbReference type="CDD" id="cd21998">
    <property type="entry name" value="HMG-box_UBF1_rpt1-like"/>
    <property type="match status" value="1"/>
</dbReference>
<keyword evidence="4 8" id="KW-0238">DNA-binding</keyword>
<dbReference type="PROSITE" id="PS50118">
    <property type="entry name" value="HMG_BOX_2"/>
    <property type="match status" value="4"/>
</dbReference>
<dbReference type="Pfam" id="PF00505">
    <property type="entry name" value="HMG_box"/>
    <property type="match status" value="2"/>
</dbReference>
<feature type="domain" description="HMG box" evidence="11">
    <location>
        <begin position="397"/>
        <end position="464"/>
    </location>
</feature>
<dbReference type="AlphaFoldDB" id="H2TGZ1"/>
<dbReference type="CDD" id="cd21999">
    <property type="entry name" value="HMG-box_UBF1_rpt2"/>
    <property type="match status" value="1"/>
</dbReference>
<dbReference type="CDD" id="cd22003">
    <property type="entry name" value="HMG-box_UBF1_rpt6-like"/>
    <property type="match status" value="1"/>
</dbReference>
<dbReference type="InterPro" id="IPR051762">
    <property type="entry name" value="UBF1"/>
</dbReference>
<dbReference type="eggNOG" id="KOG0381">
    <property type="taxonomic scope" value="Eukaryota"/>
</dbReference>
<feature type="DNA-binding region" description="HMG box" evidence="8">
    <location>
        <begin position="397"/>
        <end position="464"/>
    </location>
</feature>
<dbReference type="PANTHER" id="PTHR46318">
    <property type="entry name" value="UPSTREAM BINDING TRANSCRIPTION FACTOR"/>
    <property type="match status" value="1"/>
</dbReference>
<evidence type="ECO:0000256" key="10">
    <source>
        <dbReference type="SAM" id="MobiDB-lite"/>
    </source>
</evidence>
<feature type="domain" description="HMG box" evidence="11">
    <location>
        <begin position="196"/>
        <end position="264"/>
    </location>
</feature>
<keyword evidence="9" id="KW-0175">Coiled coil</keyword>
<feature type="region of interest" description="Disordered" evidence="10">
    <location>
        <begin position="1"/>
        <end position="20"/>
    </location>
</feature>
<evidence type="ECO:0000259" key="11">
    <source>
        <dbReference type="PROSITE" id="PS50118"/>
    </source>
</evidence>
<feature type="domain" description="HMG box" evidence="11">
    <location>
        <begin position="482"/>
        <end position="548"/>
    </location>
</feature>
<dbReference type="CDD" id="cd22000">
    <property type="entry name" value="HMG-box_UBF1_rpt3"/>
    <property type="match status" value="1"/>
</dbReference>
<reference evidence="12 13" key="1">
    <citation type="journal article" date="2011" name="Genome Biol. Evol.">
        <title>Integration of the genetic map and genome assembly of fugu facilitates insights into distinct features of genome evolution in teleosts and mammals.</title>
        <authorList>
            <person name="Kai W."/>
            <person name="Kikuchi K."/>
            <person name="Tohari S."/>
            <person name="Chew A.K."/>
            <person name="Tay A."/>
            <person name="Fujiwara A."/>
            <person name="Hosoya S."/>
            <person name="Suetake H."/>
            <person name="Naruse K."/>
            <person name="Brenner S."/>
            <person name="Suzuki Y."/>
            <person name="Venkatesh B."/>
        </authorList>
    </citation>
    <scope>NUCLEOTIDE SEQUENCE [LARGE SCALE GENOMIC DNA]</scope>
</reference>
<dbReference type="InterPro" id="IPR029215">
    <property type="entry name" value="HMG_box_5"/>
</dbReference>
<keyword evidence="6" id="KW-0804">Transcription</keyword>
<dbReference type="Gene3D" id="1.10.30.10">
    <property type="entry name" value="High mobility group box domain"/>
    <property type="match status" value="5"/>
</dbReference>
<keyword evidence="7 8" id="KW-0539">Nucleus</keyword>
<keyword evidence="5" id="KW-0010">Activator</keyword>
<sequence>MDPGTSGRVTPVQSDRSHADEWSKEDCLTLLERIRSLLPDGDGMKYKTTESHFDWEKVCFGSFTGDMCRQKWQKVSTEVRKYRTMTELIVDAIEFVKNPYKGKKLKTHPDFPKKPLTPYFRFFMEKRAKYAKIHPEMSNLDLTKILSKKYKELPDKKKQKYITEFQREKEEFEKNMARFKEDHPELIEERKKSELPEKPKTPQQLWYNHEKKAYMKLHPEVSQKELKEALRRQWSQLSDKRRLKWISKALELQKDYEGSMRAYHEAHPDTNSDDHVRSVLTKAERQLKDKFDGRPTKPPPNGYSLYCAELMVNMKDVPSTERMVLCSKRWKLMTQKEKDMFQKRCEQVGLAPSVTCLPEEERERVMTEEKMCGTRVGGGVASITKERRDGKKSVKLPETPKTAEEMWQHSVIGDYLAKYRSDRRKAQVGMEAAWKSMEKKEKIPWIKKAAEDQKRYERELLEMRTLPAGQSHRKHKFDGEPKKPPVSGYQMFSQELLTNGELNHFSLKERMVEIGKRWHKLSAAQKDKYKKLVEEQQVEYKVELEAWLKSLTPQDRAVYKELSSSVRLRTTAGSC</sequence>
<keyword evidence="13" id="KW-1185">Reference proteome</keyword>
<dbReference type="Ensembl" id="ENSTRUT00000024039.3">
    <property type="protein sequence ID" value="ENSTRUP00000023940.3"/>
    <property type="gene ID" value="ENSTRUG00000009527.3"/>
</dbReference>
<evidence type="ECO:0000256" key="9">
    <source>
        <dbReference type="SAM" id="Coils"/>
    </source>
</evidence>
<accession>H2TGZ1</accession>
<keyword evidence="2" id="KW-0677">Repeat</keyword>
<evidence type="ECO:0000256" key="1">
    <source>
        <dbReference type="ARBA" id="ARBA00004123"/>
    </source>
</evidence>
<protein>
    <submittedName>
        <fullName evidence="12">Upstream binding transcription factor, like</fullName>
    </submittedName>
</protein>
<evidence type="ECO:0000313" key="13">
    <source>
        <dbReference type="Proteomes" id="UP000005226"/>
    </source>
</evidence>
<proteinExistence type="predicted"/>
<comment type="subcellular location">
    <subcellularLocation>
        <location evidence="1">Nucleus</location>
    </subcellularLocation>
</comment>
<organism evidence="12 13">
    <name type="scientific">Takifugu rubripes</name>
    <name type="common">Japanese pufferfish</name>
    <name type="synonym">Fugu rubripes</name>
    <dbReference type="NCBI Taxonomy" id="31033"/>
    <lineage>
        <taxon>Eukaryota</taxon>
        <taxon>Metazoa</taxon>
        <taxon>Chordata</taxon>
        <taxon>Craniata</taxon>
        <taxon>Vertebrata</taxon>
        <taxon>Euteleostomi</taxon>
        <taxon>Actinopterygii</taxon>
        <taxon>Neopterygii</taxon>
        <taxon>Teleostei</taxon>
        <taxon>Neoteleostei</taxon>
        <taxon>Acanthomorphata</taxon>
        <taxon>Eupercaria</taxon>
        <taxon>Tetraodontiformes</taxon>
        <taxon>Tetradontoidea</taxon>
        <taxon>Tetraodontidae</taxon>
        <taxon>Takifugu</taxon>
    </lineage>
</organism>
<evidence type="ECO:0000313" key="12">
    <source>
        <dbReference type="Ensembl" id="ENSTRUP00000023940.3"/>
    </source>
</evidence>
<evidence type="ECO:0000256" key="7">
    <source>
        <dbReference type="ARBA" id="ARBA00023242"/>
    </source>
</evidence>
<dbReference type="InterPro" id="IPR009071">
    <property type="entry name" value="HMG_box_dom"/>
</dbReference>
<evidence type="ECO:0000256" key="6">
    <source>
        <dbReference type="ARBA" id="ARBA00023163"/>
    </source>
</evidence>
<evidence type="ECO:0000256" key="5">
    <source>
        <dbReference type="ARBA" id="ARBA00023159"/>
    </source>
</evidence>
<evidence type="ECO:0000256" key="8">
    <source>
        <dbReference type="PROSITE-ProRule" id="PRU00267"/>
    </source>
</evidence>
<dbReference type="GO" id="GO:0003677">
    <property type="term" value="F:DNA binding"/>
    <property type="evidence" value="ECO:0007669"/>
    <property type="project" value="UniProtKB-UniRule"/>
</dbReference>
<dbReference type="GO" id="GO:0005634">
    <property type="term" value="C:nucleus"/>
    <property type="evidence" value="ECO:0007669"/>
    <property type="project" value="UniProtKB-SubCell"/>
</dbReference>
<dbReference type="GeneTree" id="ENSGT00940000165754"/>
<feature type="coiled-coil region" evidence="9">
    <location>
        <begin position="162"/>
        <end position="189"/>
    </location>
</feature>
<dbReference type="Pfam" id="PF14887">
    <property type="entry name" value="HMG_box_5"/>
    <property type="match status" value="2"/>
</dbReference>
<evidence type="ECO:0000256" key="3">
    <source>
        <dbReference type="ARBA" id="ARBA00023015"/>
    </source>
</evidence>
<feature type="domain" description="HMG box" evidence="11">
    <location>
        <begin position="112"/>
        <end position="180"/>
    </location>
</feature>
<feature type="DNA-binding region" description="HMG box" evidence="8">
    <location>
        <begin position="482"/>
        <end position="548"/>
    </location>
</feature>
<dbReference type="SMART" id="SM00398">
    <property type="entry name" value="HMG"/>
    <property type="match status" value="5"/>
</dbReference>
<dbReference type="InterPro" id="IPR036910">
    <property type="entry name" value="HMG_box_dom_sf"/>
</dbReference>
<dbReference type="Proteomes" id="UP000005226">
    <property type="component" value="Chromosome 22"/>
</dbReference>
<reference evidence="12" key="2">
    <citation type="submission" date="2025-08" db="UniProtKB">
        <authorList>
            <consortium name="Ensembl"/>
        </authorList>
    </citation>
    <scope>IDENTIFICATION</scope>
</reference>
<dbReference type="SUPFAM" id="SSF47095">
    <property type="entry name" value="HMG-box"/>
    <property type="match status" value="5"/>
</dbReference>
<name>H2TGZ1_TAKRU</name>
<reference evidence="12" key="3">
    <citation type="submission" date="2025-09" db="UniProtKB">
        <authorList>
            <consortium name="Ensembl"/>
        </authorList>
    </citation>
    <scope>IDENTIFICATION</scope>
</reference>
<dbReference type="PANTHER" id="PTHR46318:SF5">
    <property type="entry name" value="NUCLEOLAR TRANSCRIPTION FACTOR 1 ISOFORM X1"/>
    <property type="match status" value="1"/>
</dbReference>
<evidence type="ECO:0000256" key="2">
    <source>
        <dbReference type="ARBA" id="ARBA00022737"/>
    </source>
</evidence>
<feature type="DNA-binding region" description="HMG box" evidence="8">
    <location>
        <begin position="196"/>
        <end position="264"/>
    </location>
</feature>
<keyword evidence="3" id="KW-0805">Transcription regulation</keyword>
<gene>
    <name evidence="12" type="primary">ubtfl</name>
</gene>
<feature type="DNA-binding region" description="HMG box" evidence="8">
    <location>
        <begin position="112"/>
        <end position="180"/>
    </location>
</feature>
<dbReference type="CDD" id="cd22002">
    <property type="entry name" value="HMG-box_UBF1_rpt5"/>
    <property type="match status" value="1"/>
</dbReference>